<dbReference type="SUPFAM" id="SSF46785">
    <property type="entry name" value="Winged helix' DNA-binding domain"/>
    <property type="match status" value="1"/>
</dbReference>
<organism evidence="5 6">
    <name type="scientific">Pelagibius litoralis</name>
    <dbReference type="NCBI Taxonomy" id="374515"/>
    <lineage>
        <taxon>Bacteria</taxon>
        <taxon>Pseudomonadati</taxon>
        <taxon>Pseudomonadota</taxon>
        <taxon>Alphaproteobacteria</taxon>
        <taxon>Rhodospirillales</taxon>
        <taxon>Rhodovibrionaceae</taxon>
        <taxon>Pelagibius</taxon>
    </lineage>
</organism>
<sequence length="287" mass="32699">MFNSFNSDSYWQEHRKSTPLSLDTKSNFAIIDCSLKRRPNLERCVITCGISLDARARGLRLMSVQRDHPVYLRLKSELVCFEYEPGRAISINALADCLRMSPIPVREALIRLSVEDFVDFMPREGFFPRKPTFAEIKGDIEFLYLAISSFGKQILVMDTNSAGCGCDLSSLRTKDPEAIKDCSTATAESEKFYRNCCAMQENRALARQSLAIVEKTHFIRLICFELLDDVEEFFRGQNDFVDALEAQDANKMSQTLLTNYKRSTDVLEAAFKELAFRLFTKFGAHVA</sequence>
<dbReference type="InterPro" id="IPR036388">
    <property type="entry name" value="WH-like_DNA-bd_sf"/>
</dbReference>
<protein>
    <submittedName>
        <fullName evidence="5">GntR family transcriptional regulator</fullName>
    </submittedName>
</protein>
<dbReference type="AlphaFoldDB" id="A0A967F3T8"/>
<keyword evidence="1" id="KW-0805">Transcription regulation</keyword>
<dbReference type="Proteomes" id="UP000761264">
    <property type="component" value="Unassembled WGS sequence"/>
</dbReference>
<dbReference type="GO" id="GO:0003700">
    <property type="term" value="F:DNA-binding transcription factor activity"/>
    <property type="evidence" value="ECO:0007669"/>
    <property type="project" value="InterPro"/>
</dbReference>
<keyword evidence="3" id="KW-0804">Transcription</keyword>
<evidence type="ECO:0000256" key="1">
    <source>
        <dbReference type="ARBA" id="ARBA00023015"/>
    </source>
</evidence>
<evidence type="ECO:0000259" key="4">
    <source>
        <dbReference type="Pfam" id="PF00392"/>
    </source>
</evidence>
<evidence type="ECO:0000313" key="6">
    <source>
        <dbReference type="Proteomes" id="UP000761264"/>
    </source>
</evidence>
<evidence type="ECO:0000256" key="3">
    <source>
        <dbReference type="ARBA" id="ARBA00023163"/>
    </source>
</evidence>
<dbReference type="InterPro" id="IPR036390">
    <property type="entry name" value="WH_DNA-bd_sf"/>
</dbReference>
<reference evidence="5" key="1">
    <citation type="submission" date="2020-03" db="EMBL/GenBank/DDBJ databases">
        <title>Genome of Pelagibius litoralis DSM 21314T.</title>
        <authorList>
            <person name="Wang G."/>
        </authorList>
    </citation>
    <scope>NUCLEOTIDE SEQUENCE</scope>
    <source>
        <strain evidence="5">DSM 21314</strain>
    </source>
</reference>
<dbReference type="GO" id="GO:0003677">
    <property type="term" value="F:DNA binding"/>
    <property type="evidence" value="ECO:0007669"/>
    <property type="project" value="UniProtKB-KW"/>
</dbReference>
<accession>A0A967F3T8</accession>
<evidence type="ECO:0000256" key="2">
    <source>
        <dbReference type="ARBA" id="ARBA00023125"/>
    </source>
</evidence>
<keyword evidence="2" id="KW-0238">DNA-binding</keyword>
<dbReference type="InterPro" id="IPR000524">
    <property type="entry name" value="Tscrpt_reg_HTH_GntR"/>
</dbReference>
<comment type="caution">
    <text evidence="5">The sequence shown here is derived from an EMBL/GenBank/DDBJ whole genome shotgun (WGS) entry which is preliminary data.</text>
</comment>
<keyword evidence="6" id="KW-1185">Reference proteome</keyword>
<evidence type="ECO:0000313" key="5">
    <source>
        <dbReference type="EMBL" id="NIA72321.1"/>
    </source>
</evidence>
<gene>
    <name evidence="5" type="ORF">HBA54_27395</name>
</gene>
<dbReference type="EMBL" id="JAAQPH010000039">
    <property type="protein sequence ID" value="NIA72321.1"/>
    <property type="molecule type" value="Genomic_DNA"/>
</dbReference>
<name>A0A967F3T8_9PROT</name>
<dbReference type="Gene3D" id="1.10.10.10">
    <property type="entry name" value="Winged helix-like DNA-binding domain superfamily/Winged helix DNA-binding domain"/>
    <property type="match status" value="1"/>
</dbReference>
<dbReference type="Pfam" id="PF00392">
    <property type="entry name" value="GntR"/>
    <property type="match status" value="1"/>
</dbReference>
<feature type="domain" description="HTH gntR-type" evidence="4">
    <location>
        <begin position="70"/>
        <end position="127"/>
    </location>
</feature>
<proteinExistence type="predicted"/>
<dbReference type="RefSeq" id="WP_167231495.1">
    <property type="nucleotide sequence ID" value="NZ_JAAQPH010000039.1"/>
</dbReference>